<dbReference type="Gene3D" id="3.30.200.20">
    <property type="entry name" value="Phosphorylase Kinase, domain 1"/>
    <property type="match status" value="1"/>
</dbReference>
<sequence length="100" mass="10455">MGNCFGSPSSSSFTTTNPLTPGSSNNTTTTSNFSASSSSAGKSQFSAAVSEVNDKPNPNGQILEAPNLKEFTFADWMSATKNFKPDTLWGQGGFGKVYKG</sequence>
<dbReference type="AlphaFoldDB" id="A0A199UBF9"/>
<gene>
    <name evidence="2" type="ORF">MANES_S038500</name>
</gene>
<proteinExistence type="predicted"/>
<evidence type="ECO:0000313" key="2">
    <source>
        <dbReference type="EMBL" id="OAY22004.1"/>
    </source>
</evidence>
<accession>A0A199UBF9</accession>
<evidence type="ECO:0008006" key="3">
    <source>
        <dbReference type="Google" id="ProtNLM"/>
    </source>
</evidence>
<feature type="region of interest" description="Disordered" evidence="1">
    <location>
        <begin position="1"/>
        <end position="64"/>
    </location>
</feature>
<organism evidence="2">
    <name type="scientific">Manihot esculenta</name>
    <name type="common">Cassava</name>
    <name type="synonym">Jatropha manihot</name>
    <dbReference type="NCBI Taxonomy" id="3983"/>
    <lineage>
        <taxon>Eukaryota</taxon>
        <taxon>Viridiplantae</taxon>
        <taxon>Streptophyta</taxon>
        <taxon>Embryophyta</taxon>
        <taxon>Tracheophyta</taxon>
        <taxon>Spermatophyta</taxon>
        <taxon>Magnoliopsida</taxon>
        <taxon>eudicotyledons</taxon>
        <taxon>Gunneridae</taxon>
        <taxon>Pentapetalae</taxon>
        <taxon>rosids</taxon>
        <taxon>fabids</taxon>
        <taxon>Malpighiales</taxon>
        <taxon>Euphorbiaceae</taxon>
        <taxon>Crotonoideae</taxon>
        <taxon>Manihoteae</taxon>
        <taxon>Manihot</taxon>
    </lineage>
</organism>
<dbReference type="STRING" id="3983.A0A199UBF9"/>
<name>A0A199UBF9_MANES</name>
<evidence type="ECO:0000256" key="1">
    <source>
        <dbReference type="SAM" id="MobiDB-lite"/>
    </source>
</evidence>
<reference evidence="2" key="1">
    <citation type="submission" date="2016-02" db="EMBL/GenBank/DDBJ databases">
        <title>WGS assembly of Manihot esculenta.</title>
        <authorList>
            <person name="Bredeson J.V."/>
            <person name="Prochnik S.E."/>
            <person name="Lyons J.B."/>
            <person name="Schmutz J."/>
            <person name="Grimwood J."/>
            <person name="Vrebalov J."/>
            <person name="Bart R.S."/>
            <person name="Amuge T."/>
            <person name="Ferguson M.E."/>
            <person name="Green R."/>
            <person name="Putnam N."/>
            <person name="Stites J."/>
            <person name="Rounsley S."/>
            <person name="Rokhsar D.S."/>
        </authorList>
    </citation>
    <scope>NUCLEOTIDE SEQUENCE [LARGE SCALE GENOMIC DNA]</scope>
    <source>
        <tissue evidence="2">Leaf</tissue>
    </source>
</reference>
<feature type="compositionally biased region" description="Low complexity" evidence="1">
    <location>
        <begin position="7"/>
        <end position="48"/>
    </location>
</feature>
<protein>
    <recommendedName>
        <fullName evidence="3">Protein kinase domain-containing protein</fullName>
    </recommendedName>
</protein>
<dbReference type="EMBL" id="KV450560">
    <property type="protein sequence ID" value="OAY22004.1"/>
    <property type="molecule type" value="Genomic_DNA"/>
</dbReference>